<protein>
    <submittedName>
        <fullName evidence="2">Janus kinase and microtubule-interacting protein 3 isoform X5</fullName>
    </submittedName>
</protein>
<accession>A0AC58R4J3</accession>
<evidence type="ECO:0000313" key="2">
    <source>
        <dbReference type="RefSeq" id="XP_074229452.1"/>
    </source>
</evidence>
<organism evidence="1 2">
    <name type="scientific">Camelus bactrianus</name>
    <name type="common">Bactrian camel</name>
    <dbReference type="NCBI Taxonomy" id="9837"/>
    <lineage>
        <taxon>Eukaryota</taxon>
        <taxon>Metazoa</taxon>
        <taxon>Chordata</taxon>
        <taxon>Craniata</taxon>
        <taxon>Vertebrata</taxon>
        <taxon>Euteleostomi</taxon>
        <taxon>Mammalia</taxon>
        <taxon>Eutheria</taxon>
        <taxon>Laurasiatheria</taxon>
        <taxon>Artiodactyla</taxon>
        <taxon>Tylopoda</taxon>
        <taxon>Camelidae</taxon>
        <taxon>Camelus</taxon>
    </lineage>
</organism>
<dbReference type="RefSeq" id="XP_074229452.1">
    <property type="nucleotide sequence ID" value="XM_074373351.1"/>
</dbReference>
<name>A0AC58R4J3_CAMBA</name>
<keyword evidence="2" id="KW-0808">Transferase</keyword>
<keyword evidence="1" id="KW-1185">Reference proteome</keyword>
<sequence length="811" mass="94774">MSKKGAGGRSKGDKAEVLAALQAANEELRAKLTDIQIELQQEKSKVSRVEREKNQELRQVREHEQHKNAVLLTELKSKLHEEKMKELQAVRETLLRQHEAELLRVIKMKDHENQRLQALLHALRDGAPERLRTVLLTEAKEEAKKGFEVEKVKMQQEISELKGAKRQVEEALTMVIQADKIKAAEIRSVYHLHREELSRIKKECEREIRRLEQQLDEKDARRFQLKIAELSAIIRKLEDRNALLSEERNELLKRVREAESQYKPLLDKNKRLSRKNEDLSHTLRRMENKLKFVTQENMEMRQRAGIIRRPSSLNDLDQSQDEREVDFLKLQIVEQQNLIDELSKTLETAGYVKSVLERDKLLRFRKQRKKMAKLPKKPVLVETAFGYDEEASLESDGSSISYQTDRTDQTPCTPDDDLEEGMAKEETELRFRQLTMEYQALQRAYALLQEQVGGTLDAEREVKTREQLQADVQRAQTRIEDLEKTLAEQGQDMKWIEEKQALYRRNQELIEKIKQVETEEARLKHEVQDAKDQNELLEFRILELEERERKSPAINFHHTPFVEGKSPLQAYCEAEGVTDILVTELMKKLDILGDNAVSNLTNEEQVVVIQARTVLTLAEKWLQQIEETESALQRKMVDLESEKELFSKQKGYLDEELDYRKQSLDHAHKHILELEAMLYDALQQEAGAKVAELLSEEEREKLRVAVEQWKRQVMSELRERDAQILRERMELLQLAQQRIKELEERIEAQKRQIKELEEKPPEELDPFPPAGPESSGRLGGRTRHCVSSLKTQEDLVSADPLPSRKREKGCL</sequence>
<dbReference type="Proteomes" id="UP001732780">
    <property type="component" value="Chromosome 11"/>
</dbReference>
<gene>
    <name evidence="2" type="primary">JAKMIP3</name>
</gene>
<proteinExistence type="predicted"/>
<reference evidence="2" key="1">
    <citation type="submission" date="2025-08" db="UniProtKB">
        <authorList>
            <consortium name="RefSeq"/>
        </authorList>
    </citation>
    <scope>IDENTIFICATION</scope>
    <source>
        <tissue evidence="2">Blood</tissue>
    </source>
</reference>
<evidence type="ECO:0000313" key="1">
    <source>
        <dbReference type="Proteomes" id="UP001732780"/>
    </source>
</evidence>
<keyword evidence="2" id="KW-0418">Kinase</keyword>